<dbReference type="RefSeq" id="WP_101355485.1">
    <property type="nucleotide sequence ID" value="NZ_PIQO01000015.1"/>
</dbReference>
<gene>
    <name evidence="2" type="ORF">CWO92_17410</name>
</gene>
<keyword evidence="1" id="KW-0812">Transmembrane</keyword>
<sequence length="84" mass="9678">MAKTKAKKQSMSILRILWIILIVILAIIIVYLYRLQTQGQLLNTLLKTTGSIMNFIEKDPRVAYVLLSYIPIFYLGYKTGKAKK</sequence>
<keyword evidence="3" id="KW-1185">Reference proteome</keyword>
<comment type="caution">
    <text evidence="2">The sequence shown here is derived from an EMBL/GenBank/DDBJ whole genome shotgun (WGS) entry which is preliminary data.</text>
</comment>
<evidence type="ECO:0000256" key="1">
    <source>
        <dbReference type="SAM" id="Phobius"/>
    </source>
</evidence>
<keyword evidence="1" id="KW-1133">Transmembrane helix</keyword>
<proteinExistence type="predicted"/>
<protein>
    <submittedName>
        <fullName evidence="2">Uncharacterized protein</fullName>
    </submittedName>
</protein>
<reference evidence="2 3" key="1">
    <citation type="submission" date="2017-11" db="EMBL/GenBank/DDBJ databases">
        <title>Bacillus camelliae sp. nov., isolated from pu'er tea.</title>
        <authorList>
            <person name="Niu L."/>
        </authorList>
    </citation>
    <scope>NUCLEOTIDE SEQUENCE [LARGE SCALE GENOMIC DNA]</scope>
    <source>
        <strain evidence="2 3">7578-1</strain>
    </source>
</reference>
<feature type="transmembrane region" description="Helical" evidence="1">
    <location>
        <begin position="12"/>
        <end position="33"/>
    </location>
</feature>
<accession>A0A2N3LGU3</accession>
<dbReference type="AlphaFoldDB" id="A0A2N3LGU3"/>
<evidence type="ECO:0000313" key="3">
    <source>
        <dbReference type="Proteomes" id="UP000233440"/>
    </source>
</evidence>
<dbReference type="EMBL" id="PIQO01000015">
    <property type="protein sequence ID" value="PKR83787.1"/>
    <property type="molecule type" value="Genomic_DNA"/>
</dbReference>
<dbReference type="OrthoDB" id="9967612at2"/>
<dbReference type="Proteomes" id="UP000233440">
    <property type="component" value="Unassembled WGS sequence"/>
</dbReference>
<feature type="transmembrane region" description="Helical" evidence="1">
    <location>
        <begin position="61"/>
        <end position="77"/>
    </location>
</feature>
<evidence type="ECO:0000313" key="2">
    <source>
        <dbReference type="EMBL" id="PKR83787.1"/>
    </source>
</evidence>
<keyword evidence="1" id="KW-0472">Membrane</keyword>
<organism evidence="2 3">
    <name type="scientific">Heyndrickxia camelliae</name>
    <dbReference type="NCBI Taxonomy" id="1707093"/>
    <lineage>
        <taxon>Bacteria</taxon>
        <taxon>Bacillati</taxon>
        <taxon>Bacillota</taxon>
        <taxon>Bacilli</taxon>
        <taxon>Bacillales</taxon>
        <taxon>Bacillaceae</taxon>
        <taxon>Heyndrickxia</taxon>
    </lineage>
</organism>
<name>A0A2N3LGU3_9BACI</name>